<organism evidence="10 11">
    <name type="scientific">Granulicella aggregans</name>
    <dbReference type="NCBI Taxonomy" id="474949"/>
    <lineage>
        <taxon>Bacteria</taxon>
        <taxon>Pseudomonadati</taxon>
        <taxon>Acidobacteriota</taxon>
        <taxon>Terriglobia</taxon>
        <taxon>Terriglobales</taxon>
        <taxon>Acidobacteriaceae</taxon>
        <taxon>Granulicella</taxon>
    </lineage>
</organism>
<feature type="transmembrane region" description="Helical" evidence="8">
    <location>
        <begin position="27"/>
        <end position="49"/>
    </location>
</feature>
<dbReference type="PANTHER" id="PTHR45138">
    <property type="entry name" value="REGULATORY COMPONENTS OF SENSORY TRANSDUCTION SYSTEM"/>
    <property type="match status" value="1"/>
</dbReference>
<evidence type="ECO:0000313" key="11">
    <source>
        <dbReference type="Proteomes" id="UP000540989"/>
    </source>
</evidence>
<keyword evidence="6 8" id="KW-0472">Membrane</keyword>
<name>A0A7W8E1I2_9BACT</name>
<dbReference type="InterPro" id="IPR050469">
    <property type="entry name" value="Diguanylate_Cyclase"/>
</dbReference>
<dbReference type="AlphaFoldDB" id="A0A7W8E1I2"/>
<dbReference type="InterPro" id="IPR029787">
    <property type="entry name" value="Nucleotide_cyclase"/>
</dbReference>
<dbReference type="GO" id="GO:0005886">
    <property type="term" value="C:plasma membrane"/>
    <property type="evidence" value="ECO:0007669"/>
    <property type="project" value="UniProtKB-SubCell"/>
</dbReference>
<evidence type="ECO:0000256" key="3">
    <source>
        <dbReference type="ARBA" id="ARBA00022475"/>
    </source>
</evidence>
<dbReference type="InterPro" id="IPR043128">
    <property type="entry name" value="Rev_trsase/Diguanyl_cyclase"/>
</dbReference>
<keyword evidence="4 8" id="KW-0812">Transmembrane</keyword>
<dbReference type="GO" id="GO:0043709">
    <property type="term" value="P:cell adhesion involved in single-species biofilm formation"/>
    <property type="evidence" value="ECO:0007669"/>
    <property type="project" value="TreeGrafter"/>
</dbReference>
<evidence type="ECO:0000313" key="10">
    <source>
        <dbReference type="EMBL" id="MBB5055863.1"/>
    </source>
</evidence>
<feature type="transmembrane region" description="Helical" evidence="8">
    <location>
        <begin position="139"/>
        <end position="160"/>
    </location>
</feature>
<keyword evidence="3" id="KW-1003">Cell membrane</keyword>
<evidence type="ECO:0000256" key="2">
    <source>
        <dbReference type="ARBA" id="ARBA00012528"/>
    </source>
</evidence>
<feature type="transmembrane region" description="Helical" evidence="8">
    <location>
        <begin position="284"/>
        <end position="306"/>
    </location>
</feature>
<dbReference type="RefSeq" id="WP_184213600.1">
    <property type="nucleotide sequence ID" value="NZ_JACHIP010000001.1"/>
</dbReference>
<dbReference type="EMBL" id="JACHIP010000001">
    <property type="protein sequence ID" value="MBB5055863.1"/>
    <property type="molecule type" value="Genomic_DNA"/>
</dbReference>
<dbReference type="PANTHER" id="PTHR45138:SF9">
    <property type="entry name" value="DIGUANYLATE CYCLASE DGCM-RELATED"/>
    <property type="match status" value="1"/>
</dbReference>
<keyword evidence="5 8" id="KW-1133">Transmembrane helix</keyword>
<dbReference type="NCBIfam" id="TIGR00254">
    <property type="entry name" value="GGDEF"/>
    <property type="match status" value="1"/>
</dbReference>
<accession>A0A7W8E1I2</accession>
<evidence type="ECO:0000259" key="9">
    <source>
        <dbReference type="PROSITE" id="PS50887"/>
    </source>
</evidence>
<comment type="caution">
    <text evidence="10">The sequence shown here is derived from an EMBL/GenBank/DDBJ whole genome shotgun (WGS) entry which is preliminary data.</text>
</comment>
<feature type="transmembrane region" description="Helical" evidence="8">
    <location>
        <begin position="207"/>
        <end position="226"/>
    </location>
</feature>
<dbReference type="FunFam" id="3.30.70.270:FF:000001">
    <property type="entry name" value="Diguanylate cyclase domain protein"/>
    <property type="match status" value="1"/>
</dbReference>
<feature type="transmembrane region" description="Helical" evidence="8">
    <location>
        <begin position="232"/>
        <end position="263"/>
    </location>
</feature>
<dbReference type="InterPro" id="IPR007895">
    <property type="entry name" value="MASE1"/>
</dbReference>
<dbReference type="PROSITE" id="PS50887">
    <property type="entry name" value="GGDEF"/>
    <property type="match status" value="1"/>
</dbReference>
<dbReference type="InterPro" id="IPR000160">
    <property type="entry name" value="GGDEF_dom"/>
</dbReference>
<keyword evidence="11" id="KW-1185">Reference proteome</keyword>
<dbReference type="Proteomes" id="UP000540989">
    <property type="component" value="Unassembled WGS sequence"/>
</dbReference>
<evidence type="ECO:0000256" key="8">
    <source>
        <dbReference type="SAM" id="Phobius"/>
    </source>
</evidence>
<evidence type="ECO:0000256" key="6">
    <source>
        <dbReference type="ARBA" id="ARBA00023136"/>
    </source>
</evidence>
<dbReference type="GO" id="GO:1902201">
    <property type="term" value="P:negative regulation of bacterial-type flagellum-dependent cell motility"/>
    <property type="evidence" value="ECO:0007669"/>
    <property type="project" value="TreeGrafter"/>
</dbReference>
<evidence type="ECO:0000256" key="7">
    <source>
        <dbReference type="ARBA" id="ARBA00034247"/>
    </source>
</evidence>
<dbReference type="SUPFAM" id="SSF55073">
    <property type="entry name" value="Nucleotide cyclase"/>
    <property type="match status" value="1"/>
</dbReference>
<comment type="subcellular location">
    <subcellularLocation>
        <location evidence="1">Cell membrane</location>
        <topology evidence="1">Multi-pass membrane protein</topology>
    </subcellularLocation>
</comment>
<feature type="transmembrane region" description="Helical" evidence="8">
    <location>
        <begin position="172"/>
        <end position="195"/>
    </location>
</feature>
<gene>
    <name evidence="10" type="ORF">HDF16_000532</name>
</gene>
<sequence>MGLATKIQPRLRSFEARVRIWGRRRPLLQTIAIVLVSGLVYGIAFRLAISTFLRDNLSVCWPIVGLQVAFFLRTPRRFWPQMITGMVIVQVTLEWSQPIDQVVSDTVSDVAELLIAAYCLPPLNGVSRWIKERGLLKRFIVWPALLGPAITGFPVAAAYSRDLDLHVSYWPYWARWFTGDAIGIVLWLPLGVILISRETYALFAWKNLSRTLGLLGTFSLVGWALFNYKPTPIAFLLMPFLLLIAFKLGFSGSAIAVNILSIVSAKGTLHRLGPFGSIQEPYSVTALQAFLAVSMLMCFPVSILQLERDDFERETREAYERMEKLAISDGLTGLANRRRFDDIFDQEWRRAMREGEPVGVMMIDVDSFKLFNDFYGHLAGDQCLRNIADSIRSTVNRAGDLPARFGGEEFVVLMPGTDLFGVLQVAEVLRYRIELLRLEHKRSLHQIVTVSVGCWSAIPKIGTLPASLIEAADQGLYSAKLNGRNRVSTISAEIEEAAVRAS</sequence>
<comment type="catalytic activity">
    <reaction evidence="7">
        <text>2 GTP = 3',3'-c-di-GMP + 2 diphosphate</text>
        <dbReference type="Rhea" id="RHEA:24898"/>
        <dbReference type="ChEBI" id="CHEBI:33019"/>
        <dbReference type="ChEBI" id="CHEBI:37565"/>
        <dbReference type="ChEBI" id="CHEBI:58805"/>
        <dbReference type="EC" id="2.7.7.65"/>
    </reaction>
</comment>
<protein>
    <recommendedName>
        <fullName evidence="2">diguanylate cyclase</fullName>
        <ecNumber evidence="2">2.7.7.65</ecNumber>
    </recommendedName>
</protein>
<proteinExistence type="predicted"/>
<evidence type="ECO:0000256" key="4">
    <source>
        <dbReference type="ARBA" id="ARBA00022692"/>
    </source>
</evidence>
<feature type="transmembrane region" description="Helical" evidence="8">
    <location>
        <begin position="55"/>
        <end position="72"/>
    </location>
</feature>
<dbReference type="EC" id="2.7.7.65" evidence="2"/>
<feature type="domain" description="GGDEF" evidence="9">
    <location>
        <begin position="356"/>
        <end position="492"/>
    </location>
</feature>
<dbReference type="Pfam" id="PF05231">
    <property type="entry name" value="MASE1"/>
    <property type="match status" value="1"/>
</dbReference>
<evidence type="ECO:0000256" key="5">
    <source>
        <dbReference type="ARBA" id="ARBA00022989"/>
    </source>
</evidence>
<dbReference type="CDD" id="cd01949">
    <property type="entry name" value="GGDEF"/>
    <property type="match status" value="1"/>
</dbReference>
<evidence type="ECO:0000256" key="1">
    <source>
        <dbReference type="ARBA" id="ARBA00004651"/>
    </source>
</evidence>
<reference evidence="10 11" key="1">
    <citation type="submission" date="2020-08" db="EMBL/GenBank/DDBJ databases">
        <title>Genomic Encyclopedia of Type Strains, Phase IV (KMG-V): Genome sequencing to study the core and pangenomes of soil and plant-associated prokaryotes.</title>
        <authorList>
            <person name="Whitman W."/>
        </authorList>
    </citation>
    <scope>NUCLEOTIDE SEQUENCE [LARGE SCALE GENOMIC DNA]</scope>
    <source>
        <strain evidence="10 11">M8UP14</strain>
    </source>
</reference>
<dbReference type="GO" id="GO:0052621">
    <property type="term" value="F:diguanylate cyclase activity"/>
    <property type="evidence" value="ECO:0007669"/>
    <property type="project" value="UniProtKB-EC"/>
</dbReference>
<dbReference type="SMART" id="SM00267">
    <property type="entry name" value="GGDEF"/>
    <property type="match status" value="1"/>
</dbReference>
<dbReference type="Gene3D" id="3.30.70.270">
    <property type="match status" value="1"/>
</dbReference>
<dbReference type="Pfam" id="PF00990">
    <property type="entry name" value="GGDEF"/>
    <property type="match status" value="1"/>
</dbReference>